<name>A8IKR6_CHLRE</name>
<evidence type="ECO:0000313" key="3">
    <source>
        <dbReference type="Proteomes" id="UP000006906"/>
    </source>
</evidence>
<feature type="region of interest" description="Disordered" evidence="1">
    <location>
        <begin position="189"/>
        <end position="233"/>
    </location>
</feature>
<feature type="compositionally biased region" description="Low complexity" evidence="1">
    <location>
        <begin position="201"/>
        <end position="210"/>
    </location>
</feature>
<dbReference type="Gramene" id="PNW74762">
    <property type="protein sequence ID" value="PNW74762"/>
    <property type="gene ID" value="CHLRE_12g511000v5"/>
</dbReference>
<dbReference type="OrthoDB" id="535555at2759"/>
<accession>A8IKR6</accession>
<dbReference type="KEGG" id="cre:CHLRE_12g511000v5"/>
<dbReference type="eggNOG" id="ENOG502SBRA">
    <property type="taxonomic scope" value="Eukaryota"/>
</dbReference>
<organism evidence="2 3">
    <name type="scientific">Chlamydomonas reinhardtii</name>
    <name type="common">Chlamydomonas smithii</name>
    <dbReference type="NCBI Taxonomy" id="3055"/>
    <lineage>
        <taxon>Eukaryota</taxon>
        <taxon>Viridiplantae</taxon>
        <taxon>Chlorophyta</taxon>
        <taxon>core chlorophytes</taxon>
        <taxon>Chlorophyceae</taxon>
        <taxon>CS clade</taxon>
        <taxon>Chlamydomonadales</taxon>
        <taxon>Chlamydomonadaceae</taxon>
        <taxon>Chlamydomonas</taxon>
    </lineage>
</organism>
<dbReference type="InParanoid" id="A8IKR6"/>
<dbReference type="HOGENOM" id="CLU_1191350_0_0_1"/>
<evidence type="ECO:0000313" key="2">
    <source>
        <dbReference type="EMBL" id="PNW74762.1"/>
    </source>
</evidence>
<reference evidence="2 3" key="1">
    <citation type="journal article" date="2007" name="Science">
        <title>The Chlamydomonas genome reveals the evolution of key animal and plant functions.</title>
        <authorList>
            <person name="Merchant S.S."/>
            <person name="Prochnik S.E."/>
            <person name="Vallon O."/>
            <person name="Harris E.H."/>
            <person name="Karpowicz S.J."/>
            <person name="Witman G.B."/>
            <person name="Terry A."/>
            <person name="Salamov A."/>
            <person name="Fritz-Laylin L.K."/>
            <person name="Marechal-Drouard L."/>
            <person name="Marshall W.F."/>
            <person name="Qu L.H."/>
            <person name="Nelson D.R."/>
            <person name="Sanderfoot A.A."/>
            <person name="Spalding M.H."/>
            <person name="Kapitonov V.V."/>
            <person name="Ren Q."/>
            <person name="Ferris P."/>
            <person name="Lindquist E."/>
            <person name="Shapiro H."/>
            <person name="Lucas S.M."/>
            <person name="Grimwood J."/>
            <person name="Schmutz J."/>
            <person name="Cardol P."/>
            <person name="Cerutti H."/>
            <person name="Chanfreau G."/>
            <person name="Chen C.L."/>
            <person name="Cognat V."/>
            <person name="Croft M.T."/>
            <person name="Dent R."/>
            <person name="Dutcher S."/>
            <person name="Fernandez E."/>
            <person name="Fukuzawa H."/>
            <person name="Gonzalez-Ballester D."/>
            <person name="Gonzalez-Halphen D."/>
            <person name="Hallmann A."/>
            <person name="Hanikenne M."/>
            <person name="Hippler M."/>
            <person name="Inwood W."/>
            <person name="Jabbari K."/>
            <person name="Kalanon M."/>
            <person name="Kuras R."/>
            <person name="Lefebvre P.A."/>
            <person name="Lemaire S.D."/>
            <person name="Lobanov A.V."/>
            <person name="Lohr M."/>
            <person name="Manuell A."/>
            <person name="Meier I."/>
            <person name="Mets L."/>
            <person name="Mittag M."/>
            <person name="Mittelmeier T."/>
            <person name="Moroney J.V."/>
            <person name="Moseley J."/>
            <person name="Napoli C."/>
            <person name="Nedelcu A.M."/>
            <person name="Niyogi K."/>
            <person name="Novoselov S.V."/>
            <person name="Paulsen I.T."/>
            <person name="Pazour G."/>
            <person name="Purton S."/>
            <person name="Ral J.P."/>
            <person name="Riano-Pachon D.M."/>
            <person name="Riekhof W."/>
            <person name="Rymarquis L."/>
            <person name="Schroda M."/>
            <person name="Stern D."/>
            <person name="Umen J."/>
            <person name="Willows R."/>
            <person name="Wilson N."/>
            <person name="Zimmer S.L."/>
            <person name="Allmer J."/>
            <person name="Balk J."/>
            <person name="Bisova K."/>
            <person name="Chen C.J."/>
            <person name="Elias M."/>
            <person name="Gendler K."/>
            <person name="Hauser C."/>
            <person name="Lamb M.R."/>
            <person name="Ledford H."/>
            <person name="Long J.C."/>
            <person name="Minagawa J."/>
            <person name="Page M.D."/>
            <person name="Pan J."/>
            <person name="Pootakham W."/>
            <person name="Roje S."/>
            <person name="Rose A."/>
            <person name="Stahlberg E."/>
            <person name="Terauchi A.M."/>
            <person name="Yang P."/>
            <person name="Ball S."/>
            <person name="Bowler C."/>
            <person name="Dieckmann C.L."/>
            <person name="Gladyshev V.N."/>
            <person name="Green P."/>
            <person name="Jorgensen R."/>
            <person name="Mayfield S."/>
            <person name="Mueller-Roeber B."/>
            <person name="Rajamani S."/>
            <person name="Sayre R.T."/>
            <person name="Brokstein P."/>
            <person name="Dubchak I."/>
            <person name="Goodstein D."/>
            <person name="Hornick L."/>
            <person name="Huang Y.W."/>
            <person name="Jhaveri J."/>
            <person name="Luo Y."/>
            <person name="Martinez D."/>
            <person name="Ngau W.C."/>
            <person name="Otillar B."/>
            <person name="Poliakov A."/>
            <person name="Porter A."/>
            <person name="Szajkowski L."/>
            <person name="Werner G."/>
            <person name="Zhou K."/>
            <person name="Grigoriev I.V."/>
            <person name="Rokhsar D.S."/>
            <person name="Grossman A.R."/>
        </authorList>
    </citation>
    <scope>NUCLEOTIDE SEQUENCE [LARGE SCALE GENOMIC DNA]</scope>
    <source>
        <strain evidence="3">CC-503</strain>
    </source>
</reference>
<dbReference type="Proteomes" id="UP000006906">
    <property type="component" value="Chromosome 12"/>
</dbReference>
<keyword evidence="3" id="KW-1185">Reference proteome</keyword>
<sequence>MQQALEAARRRCSLLELQLAGGPAGGGAGAGRGGAGPAGGNGVSADSLRDLLAQSALHQQKYKQIREDYNRLLNKRASTVAGGSRSTSATAVAARTLVDDLQKRLVAEVQEREAEAALYSARLYESEKALSDWYVEKRLLEEHIARLSAEVAERDKIDGEIEGCVASLLERLRAVEADNEVLRGRLAAAGLPDEGNGGAGEAADSPARAGRPGKGARAEAHNRGSTADVLVVR</sequence>
<protein>
    <submittedName>
        <fullName evidence="2">Uncharacterized protein</fullName>
    </submittedName>
</protein>
<dbReference type="RefSeq" id="XP_001691058.1">
    <property type="nucleotide sequence ID" value="XM_001691006.3"/>
</dbReference>
<dbReference type="EMBL" id="CM008973">
    <property type="protein sequence ID" value="PNW74762.1"/>
    <property type="molecule type" value="Genomic_DNA"/>
</dbReference>
<dbReference type="GeneID" id="5716577"/>
<gene>
    <name evidence="2" type="ORF">CHLRE_12g511000v5</name>
</gene>
<dbReference type="PaxDb" id="3055-EDP05504"/>
<evidence type="ECO:0000256" key="1">
    <source>
        <dbReference type="SAM" id="MobiDB-lite"/>
    </source>
</evidence>
<proteinExistence type="predicted"/>
<dbReference type="AlphaFoldDB" id="A8IKR6"/>